<dbReference type="EMBL" id="KZ858953">
    <property type="protein sequence ID" value="RDW28381.1"/>
    <property type="molecule type" value="Genomic_DNA"/>
</dbReference>
<dbReference type="VEuPathDB" id="FungiDB:YALI0_B16302g"/>
<evidence type="ECO:0000313" key="2">
    <source>
        <dbReference type="Proteomes" id="UP000256601"/>
    </source>
</evidence>
<protein>
    <submittedName>
        <fullName evidence="1">Uncharacterized protein</fullName>
    </submittedName>
</protein>
<dbReference type="VEuPathDB" id="FungiDB:YALI1_B21275g"/>
<dbReference type="OrthoDB" id="4083943at2759"/>
<proteinExistence type="predicted"/>
<gene>
    <name evidence="1" type="ORF">B0I71DRAFT_127485</name>
</gene>
<evidence type="ECO:0000313" key="1">
    <source>
        <dbReference type="EMBL" id="RDW28381.1"/>
    </source>
</evidence>
<reference evidence="1 2" key="1">
    <citation type="submission" date="2018-07" db="EMBL/GenBank/DDBJ databases">
        <title>Draft Genome Assemblies for Five Robust Yarrowia lipolytica Strains Exhibiting High Lipid Production and Pentose Sugar Utilization and Sugar Alcohol Secretion from Undetoxified Lignocellulosic Biomass Hydrolysates.</title>
        <authorList>
            <consortium name="DOE Joint Genome Institute"/>
            <person name="Walker C."/>
            <person name="Ryu S."/>
            <person name="Na H."/>
            <person name="Zane M."/>
            <person name="LaButti K."/>
            <person name="Lipzen A."/>
            <person name="Haridas S."/>
            <person name="Barry K."/>
            <person name="Grigoriev I.V."/>
            <person name="Quarterman J."/>
            <person name="Slininger P."/>
            <person name="Dien B."/>
            <person name="Trinh C.T."/>
        </authorList>
    </citation>
    <scope>NUCLEOTIDE SEQUENCE [LARGE SCALE GENOMIC DNA]</scope>
    <source>
        <strain evidence="1 2">YB392</strain>
    </source>
</reference>
<dbReference type="Proteomes" id="UP000256601">
    <property type="component" value="Unassembled WGS sequence"/>
</dbReference>
<dbReference type="AlphaFoldDB" id="A0A371CDM6"/>
<accession>A0A371CDM6</accession>
<organism evidence="1 2">
    <name type="scientific">Yarrowia lipolytica</name>
    <name type="common">Candida lipolytica</name>
    <dbReference type="NCBI Taxonomy" id="4952"/>
    <lineage>
        <taxon>Eukaryota</taxon>
        <taxon>Fungi</taxon>
        <taxon>Dikarya</taxon>
        <taxon>Ascomycota</taxon>
        <taxon>Saccharomycotina</taxon>
        <taxon>Dipodascomycetes</taxon>
        <taxon>Dipodascales</taxon>
        <taxon>Dipodascales incertae sedis</taxon>
        <taxon>Yarrowia</taxon>
    </lineage>
</organism>
<sequence length="633" mass="69106">MALLDLFNKKQVEEPPFDISGQDVLRLLTATGMLTPSPDQEFYVTGTSISTREQIAKEIKQQLRESLEPVTVGLLSAKIGLDAPTTQIFVDLCLPQVQGVVQDGYNYYSSALCEQLLSQLDKSLDGNLFVSSLDFCHKNKMSWKLLSSIASKQYLVEDGVVLDQKKWAQLQKETEEKLTNATQVLPLSELLEEETGSTDEALKKVFINTITRWLKNSGKGRISGDKFIPDSHAQGAQNSVKYQLESTGYVSSGALKQLRKKLEVVAQEMGLNLTALSDIVVNDAWADKRKEEALSTVADQGYIDVGKVDFCREVSVEDNKTLVDGFIKAASKSKACDSIRNGPTVEFVVEKNLNSNVKVFAIGDICEQLAKAETAAILKANSVQDLSDKSAEGFVDQHVISDVYSVPADSLISEKLAAKFPQLPKRLLQLYVAQYRALIQAGTKEKTIALVRDECEEAVVTVVTYLLGLKGVLQADKKVGKKLVDGAMAQIKDNVACVDSIALDSEMSKLENKVTAQIDALWACVRVDDHDGRVKQCQSETLRNLKTQVGAAAQKGKSALALHLAVTVAMSQATPGILLSSGSTVPRQVKFLRKQALLDAAQLDFLDKAVEVAVKNEPLDEGELNSLMEAMAI</sequence>
<name>A0A371CDM6_YARLL</name>